<evidence type="ECO:0000256" key="1">
    <source>
        <dbReference type="ARBA" id="ARBA00001946"/>
    </source>
</evidence>
<name>A0A803SP39_ANOCA</name>
<keyword evidence="8" id="KW-0597">Phosphoprotein</keyword>
<evidence type="ECO:0000256" key="6">
    <source>
        <dbReference type="ARBA" id="ARBA00022490"/>
    </source>
</evidence>
<evidence type="ECO:0000256" key="19">
    <source>
        <dbReference type="ARBA" id="ARBA00047272"/>
    </source>
</evidence>
<evidence type="ECO:0000256" key="13">
    <source>
        <dbReference type="ARBA" id="ARBA00022771"/>
    </source>
</evidence>
<proteinExistence type="inferred from homology"/>
<keyword evidence="22" id="KW-1185">Reference proteome</keyword>
<dbReference type="PROSITE" id="PS00479">
    <property type="entry name" value="ZF_DAG_PE_1"/>
    <property type="match status" value="1"/>
</dbReference>
<organism evidence="21 22">
    <name type="scientific">Anolis carolinensis</name>
    <name type="common">Green anole</name>
    <name type="synonym">American chameleon</name>
    <dbReference type="NCBI Taxonomy" id="28377"/>
    <lineage>
        <taxon>Eukaryota</taxon>
        <taxon>Metazoa</taxon>
        <taxon>Chordata</taxon>
        <taxon>Craniata</taxon>
        <taxon>Vertebrata</taxon>
        <taxon>Euteleostomi</taxon>
        <taxon>Lepidosauria</taxon>
        <taxon>Squamata</taxon>
        <taxon>Bifurcata</taxon>
        <taxon>Unidentata</taxon>
        <taxon>Episquamata</taxon>
        <taxon>Toxicofera</taxon>
        <taxon>Iguania</taxon>
        <taxon>Dactyloidae</taxon>
        <taxon>Anolis</taxon>
    </lineage>
</organism>
<evidence type="ECO:0000313" key="21">
    <source>
        <dbReference type="Ensembl" id="ENSACAP00000024729.1"/>
    </source>
</evidence>
<keyword evidence="10" id="KW-0479">Metal-binding</keyword>
<dbReference type="PANTHER" id="PTHR22968:SF12">
    <property type="entry name" value="SERINE_THREONINE-PROTEIN KINASE D2"/>
    <property type="match status" value="1"/>
</dbReference>
<protein>
    <recommendedName>
        <fullName evidence="5">protein kinase C</fullName>
        <ecNumber evidence="5">2.7.11.13</ecNumber>
    </recommendedName>
</protein>
<dbReference type="PRINTS" id="PR00008">
    <property type="entry name" value="DAGPEDOMAIN"/>
</dbReference>
<dbReference type="GO" id="GO:0005737">
    <property type="term" value="C:cytoplasm"/>
    <property type="evidence" value="ECO:0007669"/>
    <property type="project" value="UniProtKB-SubCell"/>
</dbReference>
<dbReference type="SUPFAM" id="SSF57889">
    <property type="entry name" value="Cysteine-rich domain"/>
    <property type="match status" value="1"/>
</dbReference>
<comment type="similarity">
    <text evidence="4">Belongs to the protein kinase superfamily. CAMK Ser/Thr protein kinase family. PKD subfamily.</text>
</comment>
<evidence type="ECO:0000313" key="22">
    <source>
        <dbReference type="Proteomes" id="UP000001646"/>
    </source>
</evidence>
<dbReference type="InParanoid" id="A0A803SP39"/>
<dbReference type="Pfam" id="PF00130">
    <property type="entry name" value="C1_1"/>
    <property type="match status" value="1"/>
</dbReference>
<keyword evidence="9" id="KW-0808">Transferase</keyword>
<dbReference type="GO" id="GO:0008270">
    <property type="term" value="F:zinc ion binding"/>
    <property type="evidence" value="ECO:0007669"/>
    <property type="project" value="UniProtKB-KW"/>
</dbReference>
<evidence type="ECO:0000256" key="9">
    <source>
        <dbReference type="ARBA" id="ARBA00022679"/>
    </source>
</evidence>
<evidence type="ECO:0000256" key="7">
    <source>
        <dbReference type="ARBA" id="ARBA00022527"/>
    </source>
</evidence>
<dbReference type="SMART" id="SM00109">
    <property type="entry name" value="C1"/>
    <property type="match status" value="1"/>
</dbReference>
<comment type="cofactor">
    <cofactor evidence="1">
        <name>Mg(2+)</name>
        <dbReference type="ChEBI" id="CHEBI:18420"/>
    </cofactor>
</comment>
<reference evidence="21" key="2">
    <citation type="submission" date="2025-08" db="UniProtKB">
        <authorList>
            <consortium name="Ensembl"/>
        </authorList>
    </citation>
    <scope>IDENTIFICATION</scope>
</reference>
<feature type="domain" description="Phorbol-ester/DAG-type" evidence="20">
    <location>
        <begin position="140"/>
        <end position="190"/>
    </location>
</feature>
<keyword evidence="6" id="KW-0963">Cytoplasm</keyword>
<keyword evidence="14" id="KW-0418">Kinase</keyword>
<keyword evidence="7" id="KW-0723">Serine/threonine-protein kinase</keyword>
<dbReference type="GO" id="GO:0004697">
    <property type="term" value="F:diacylglycerol-dependent serine/threonine kinase activity"/>
    <property type="evidence" value="ECO:0007669"/>
    <property type="project" value="UniProtKB-EC"/>
</dbReference>
<keyword evidence="15" id="KW-0862">Zinc</keyword>
<dbReference type="InterPro" id="IPR020454">
    <property type="entry name" value="DAG/PE-bd"/>
</dbReference>
<keyword evidence="12" id="KW-0547">Nucleotide-binding</keyword>
<keyword evidence="17" id="KW-0460">Magnesium</keyword>
<dbReference type="AlphaFoldDB" id="A0A803SP39"/>
<keyword evidence="11" id="KW-0677">Repeat</keyword>
<dbReference type="InterPro" id="IPR057764">
    <property type="entry name" value="Ubiquitin_PRKD1-3_N"/>
</dbReference>
<dbReference type="GeneTree" id="ENSGT00950000183024"/>
<sequence>VYLKTGGHCCPIWAGNIYLEWPPEIYFLPSYLGTCDLETTPRKAYLPYFRAVISVHRCCPGELPCLALLRFIHPSISSCLWQFPECGFYGLYDKILLFKHDPSSTNILQLVRAASDIQEGDLVEVVLSAAATFEDFQIRPHALNVHSYRAPAFCDHCGEMLFGLVRQGLKCDGCGLNYHKRCAFSIPNNCSGARKRRLSSTSLANSQSLRLSTTDSLPSTSDDLVSESSLSRHGQTLALRVFWTTTPTIPNSLLAVRNCGSCSPKHREGQSLLVPVE</sequence>
<comment type="subcellular location">
    <subcellularLocation>
        <location evidence="3">Cytoplasm</location>
    </subcellularLocation>
    <subcellularLocation>
        <location evidence="2">Membrane</location>
    </subcellularLocation>
</comment>
<dbReference type="PANTHER" id="PTHR22968">
    <property type="entry name" value="PROTEIN KINASE C, MU"/>
    <property type="match status" value="1"/>
</dbReference>
<dbReference type="Gene3D" id="3.30.60.20">
    <property type="match status" value="1"/>
</dbReference>
<dbReference type="Pfam" id="PF25525">
    <property type="entry name" value="Ubiquitin_PRKD1_N"/>
    <property type="match status" value="1"/>
</dbReference>
<evidence type="ECO:0000259" key="20">
    <source>
        <dbReference type="PROSITE" id="PS50081"/>
    </source>
</evidence>
<keyword evidence="16" id="KW-0067">ATP-binding</keyword>
<evidence type="ECO:0000256" key="8">
    <source>
        <dbReference type="ARBA" id="ARBA00022553"/>
    </source>
</evidence>
<evidence type="ECO:0000256" key="11">
    <source>
        <dbReference type="ARBA" id="ARBA00022737"/>
    </source>
</evidence>
<reference evidence="21" key="1">
    <citation type="submission" date="2009-12" db="EMBL/GenBank/DDBJ databases">
        <title>The Genome Sequence of Anolis carolinensis (Green Anole Lizard).</title>
        <authorList>
            <consortium name="The Genome Sequencing Platform"/>
            <person name="Di Palma F."/>
            <person name="Alfoldi J."/>
            <person name="Heiman D."/>
            <person name="Young S."/>
            <person name="Grabherr M."/>
            <person name="Johnson J."/>
            <person name="Lander E.S."/>
            <person name="Lindblad-Toh K."/>
        </authorList>
    </citation>
    <scope>NUCLEOTIDE SEQUENCE [LARGE SCALE GENOMIC DNA]</scope>
    <source>
        <strain evidence="21">JBL SC #1</strain>
    </source>
</reference>
<dbReference type="GO" id="GO:0016020">
    <property type="term" value="C:membrane"/>
    <property type="evidence" value="ECO:0007669"/>
    <property type="project" value="UniProtKB-SubCell"/>
</dbReference>
<dbReference type="GO" id="GO:0005524">
    <property type="term" value="F:ATP binding"/>
    <property type="evidence" value="ECO:0007669"/>
    <property type="project" value="UniProtKB-KW"/>
</dbReference>
<keyword evidence="18" id="KW-0472">Membrane</keyword>
<evidence type="ECO:0000256" key="4">
    <source>
        <dbReference type="ARBA" id="ARBA00008582"/>
    </source>
</evidence>
<evidence type="ECO:0000256" key="5">
    <source>
        <dbReference type="ARBA" id="ARBA00012429"/>
    </source>
</evidence>
<evidence type="ECO:0000256" key="3">
    <source>
        <dbReference type="ARBA" id="ARBA00004496"/>
    </source>
</evidence>
<dbReference type="InterPro" id="IPR002219">
    <property type="entry name" value="PKC_DAG/PE"/>
</dbReference>
<evidence type="ECO:0000256" key="10">
    <source>
        <dbReference type="ARBA" id="ARBA00022723"/>
    </source>
</evidence>
<evidence type="ECO:0000256" key="17">
    <source>
        <dbReference type="ARBA" id="ARBA00022842"/>
    </source>
</evidence>
<dbReference type="FunFam" id="3.30.60.20:FF:000019">
    <property type="entry name" value="Serine/threonine-protein kinase"/>
    <property type="match status" value="1"/>
</dbReference>
<comment type="catalytic activity">
    <reaction evidence="19">
        <text>L-threonyl-[protein] + ATP = O-phospho-L-threonyl-[protein] + ADP + H(+)</text>
        <dbReference type="Rhea" id="RHEA:46608"/>
        <dbReference type="Rhea" id="RHEA-COMP:11060"/>
        <dbReference type="Rhea" id="RHEA-COMP:11605"/>
        <dbReference type="ChEBI" id="CHEBI:15378"/>
        <dbReference type="ChEBI" id="CHEBI:30013"/>
        <dbReference type="ChEBI" id="CHEBI:30616"/>
        <dbReference type="ChEBI" id="CHEBI:61977"/>
        <dbReference type="ChEBI" id="CHEBI:456216"/>
        <dbReference type="EC" id="2.7.11.13"/>
    </reaction>
</comment>
<dbReference type="PROSITE" id="PS50081">
    <property type="entry name" value="ZF_DAG_PE_2"/>
    <property type="match status" value="1"/>
</dbReference>
<keyword evidence="13" id="KW-0863">Zinc-finger</keyword>
<evidence type="ECO:0000256" key="15">
    <source>
        <dbReference type="ARBA" id="ARBA00022833"/>
    </source>
</evidence>
<dbReference type="Proteomes" id="UP000001646">
    <property type="component" value="Unplaced"/>
</dbReference>
<reference evidence="21" key="3">
    <citation type="submission" date="2025-09" db="UniProtKB">
        <authorList>
            <consortium name="Ensembl"/>
        </authorList>
    </citation>
    <scope>IDENTIFICATION</scope>
</reference>
<evidence type="ECO:0000256" key="2">
    <source>
        <dbReference type="ARBA" id="ARBA00004370"/>
    </source>
</evidence>
<dbReference type="EC" id="2.7.11.13" evidence="5"/>
<evidence type="ECO:0000256" key="18">
    <source>
        <dbReference type="ARBA" id="ARBA00023136"/>
    </source>
</evidence>
<dbReference type="Ensembl" id="ENSACAT00000049332.1">
    <property type="protein sequence ID" value="ENSACAP00000024729.1"/>
    <property type="gene ID" value="ENSACAG00000035878.1"/>
</dbReference>
<evidence type="ECO:0000256" key="12">
    <source>
        <dbReference type="ARBA" id="ARBA00022741"/>
    </source>
</evidence>
<evidence type="ECO:0000256" key="16">
    <source>
        <dbReference type="ARBA" id="ARBA00022840"/>
    </source>
</evidence>
<dbReference type="InterPro" id="IPR046349">
    <property type="entry name" value="C1-like_sf"/>
</dbReference>
<evidence type="ECO:0000256" key="14">
    <source>
        <dbReference type="ARBA" id="ARBA00022777"/>
    </source>
</evidence>
<accession>A0A803SP39</accession>